<dbReference type="SUPFAM" id="SSF47831">
    <property type="entry name" value="Enzyme I of the PEP:sugar phosphotransferase system HPr-binding (sub)domain"/>
    <property type="match status" value="1"/>
</dbReference>
<dbReference type="PROSITE" id="PS00742">
    <property type="entry name" value="PEP_ENZYMES_2"/>
    <property type="match status" value="1"/>
</dbReference>
<dbReference type="GO" id="GO:0005737">
    <property type="term" value="C:cytoplasm"/>
    <property type="evidence" value="ECO:0007669"/>
    <property type="project" value="UniProtKB-SubCell"/>
</dbReference>
<keyword evidence="12" id="KW-0598">Phosphotransferase system</keyword>
<dbReference type="Gene3D" id="1.10.274.10">
    <property type="entry name" value="PtsI, HPr-binding domain"/>
    <property type="match status" value="1"/>
</dbReference>
<dbReference type="Gene3D" id="3.30.1340.10">
    <property type="entry name" value="HPr-like"/>
    <property type="match status" value="1"/>
</dbReference>
<dbReference type="Gene3D" id="3.40.50.510">
    <property type="entry name" value="Phosphotransferase system, mannose-type IIA component"/>
    <property type="match status" value="1"/>
</dbReference>
<feature type="domain" description="HPr" evidence="17">
    <location>
        <begin position="178"/>
        <end position="272"/>
    </location>
</feature>
<feature type="domain" description="PTS EIIA type-4" evidence="16">
    <location>
        <begin position="1"/>
        <end position="133"/>
    </location>
</feature>
<keyword evidence="10" id="KW-0762">Sugar transport</keyword>
<dbReference type="PROSITE" id="PS51350">
    <property type="entry name" value="PTS_HPR_DOM"/>
    <property type="match status" value="1"/>
</dbReference>
<dbReference type="AlphaFoldDB" id="A0A345NIX3"/>
<dbReference type="InterPro" id="IPR036662">
    <property type="entry name" value="PTS_EIIA_man-typ_sf"/>
</dbReference>
<evidence type="ECO:0000256" key="8">
    <source>
        <dbReference type="ARBA" id="ARBA00022448"/>
    </source>
</evidence>
<evidence type="ECO:0000256" key="10">
    <source>
        <dbReference type="ARBA" id="ARBA00022597"/>
    </source>
</evidence>
<dbReference type="PANTHER" id="PTHR46244:SF6">
    <property type="entry name" value="PHOSPHOENOLPYRUVATE-PROTEIN PHOSPHOTRANSFERASE"/>
    <property type="match status" value="1"/>
</dbReference>
<accession>A0A345NIX3</accession>
<dbReference type="InterPro" id="IPR023151">
    <property type="entry name" value="PEP_util_CS"/>
</dbReference>
<dbReference type="OrthoDB" id="9765468at2"/>
<reference evidence="18 19" key="1">
    <citation type="submission" date="2018-07" db="EMBL/GenBank/DDBJ databases">
        <title>Complete genome sequencing of Ornithinimicrobium sp. AMA3305.</title>
        <authorList>
            <person name="Bae J.-W."/>
        </authorList>
    </citation>
    <scope>NUCLEOTIDE SEQUENCE [LARGE SCALE GENOMIC DNA]</scope>
    <source>
        <strain evidence="18 19">AMA3305</strain>
    </source>
</reference>
<keyword evidence="14" id="KW-0418">Kinase</keyword>
<evidence type="ECO:0000256" key="7">
    <source>
        <dbReference type="ARBA" id="ARBA00020422"/>
    </source>
</evidence>
<evidence type="ECO:0000256" key="13">
    <source>
        <dbReference type="ARBA" id="ARBA00022723"/>
    </source>
</evidence>
<dbReference type="GO" id="GO:0008965">
    <property type="term" value="F:phosphoenolpyruvate-protein phosphotransferase activity"/>
    <property type="evidence" value="ECO:0007669"/>
    <property type="project" value="UniProtKB-EC"/>
</dbReference>
<dbReference type="InterPro" id="IPR036637">
    <property type="entry name" value="Phosphohistidine_dom_sf"/>
</dbReference>
<dbReference type="NCBIfam" id="TIGR01417">
    <property type="entry name" value="PTS_I_fam"/>
    <property type="match status" value="1"/>
</dbReference>
<dbReference type="Pfam" id="PF00391">
    <property type="entry name" value="PEP-utilizers"/>
    <property type="match status" value="1"/>
</dbReference>
<sequence>MISLVVVSHSRSLARAVVALAHATVDGDGPHLEMAAGLDEETLGTDATAVAQALVRADTASGGDGVLVLLDLGSAVLSAEMALELVDPQLAARVVLSPAPLVEGVVAASASAAAGADLWTCAREAEAAQRAKVEHLAAGGGAGDAALGGSAGHIVNERPGPHPAPTGEGTRTCDAPGPPARSVELPVLAEHGLHARPAARLVARAGAVAPDTTVLVRNRTSGRGPVDALSLSGVATLDARQGHVLVAEARGPRSEEVLAALVELAELGFGDLPPAEPLADGPPVLSVAREPGIAVTGSGLDAAIGPVVRLDVLPDPHGVPAQDAGVESDRLRVALEESGGRLEELADRALSDLGRGEAEVFTAQATLLRDPQITGAATERIEGGSSAAGAWWDAVAEAAGRFEELDDPYQRERALDVRSVGERVLRELLGLAEPEVAGEGVLVVDELDPGLALALDPGRVHGVLTRHGGTTGHGVLVATARGMPVLTGVGSRLDVPDGTVVAFDARNGRLEVDPGPQERAEFEEMVTRRRTEREQGLRDAHVPALTADHVRVRVKANVASLAVARAGAGQGADGAGLVRTEAVFARWRQAPTVEQQVEVYAALAEVFDPHDVTIRTWDAGADKPLAFMPAEEGRNPFLGLRGLRAFVAQPALLLDQLEAICRVAVDHPLRVLFPMVSTADDVRTARSFLARAAARAGLPGPPEGLGVGIMVEVPAAALCVGTLAGGLDFVSVGSNDLAQYVLAAERGSPALAAWSDPLEPAVLQLVRHVADHVPPGVAVSFCGASASDPDLAGLLVGLGVDELSATASAVPMVKRALRAGSTWEYRELADRALAAPDAAAVRELVGPAVRGAALSAPRAGGTAR</sequence>
<dbReference type="InterPro" id="IPR008731">
    <property type="entry name" value="PTS_EIN"/>
</dbReference>
<dbReference type="InterPro" id="IPR006318">
    <property type="entry name" value="PTS_EI-like"/>
</dbReference>
<evidence type="ECO:0000256" key="11">
    <source>
        <dbReference type="ARBA" id="ARBA00022679"/>
    </source>
</evidence>
<comment type="subcellular location">
    <subcellularLocation>
        <location evidence="4">Cytoplasm</location>
    </subcellularLocation>
</comment>
<dbReference type="InterPro" id="IPR015813">
    <property type="entry name" value="Pyrv/PenolPyrv_kinase-like_dom"/>
</dbReference>
<comment type="function">
    <text evidence="3">General (non sugar-specific) component of the phosphoenolpyruvate-dependent sugar phosphotransferase system (sugar PTS). This major carbohydrate active-transport system catalyzes the phosphorylation of incoming sugar substrates concomitantly with their translocation across the cell membrane. The phosphoryl group from phosphoenolpyruvate (PEP) is transferred to the phosphoryl carrier protein HPr by enzyme I. Phospho-HPr then transfers it to the PTS EIIA domain.</text>
</comment>
<comment type="catalytic activity">
    <reaction evidence="1">
        <text>L-histidyl-[protein] + phosphoenolpyruvate = N(pros)-phospho-L-histidyl-[protein] + pyruvate</text>
        <dbReference type="Rhea" id="RHEA:23880"/>
        <dbReference type="Rhea" id="RHEA-COMP:9745"/>
        <dbReference type="Rhea" id="RHEA-COMP:9746"/>
        <dbReference type="ChEBI" id="CHEBI:15361"/>
        <dbReference type="ChEBI" id="CHEBI:29979"/>
        <dbReference type="ChEBI" id="CHEBI:58702"/>
        <dbReference type="ChEBI" id="CHEBI:64837"/>
        <dbReference type="EC" id="2.7.3.9"/>
    </reaction>
</comment>
<evidence type="ECO:0000313" key="18">
    <source>
        <dbReference type="EMBL" id="AXH94981.1"/>
    </source>
</evidence>
<name>A0A345NIX3_9MICO</name>
<dbReference type="PROSITE" id="PS51096">
    <property type="entry name" value="PTS_EIIA_TYPE_4"/>
    <property type="match status" value="1"/>
</dbReference>
<dbReference type="InterPro" id="IPR001020">
    <property type="entry name" value="PTS_HPr_His_P_site"/>
</dbReference>
<gene>
    <name evidence="18" type="primary">ptsP</name>
    <name evidence="18" type="ORF">DV701_01245</name>
</gene>
<keyword evidence="15" id="KW-0460">Magnesium</keyword>
<protein>
    <recommendedName>
        <fullName evidence="7">Phosphocarrier protein HPr</fullName>
        <ecNumber evidence="6">2.7.3.9</ecNumber>
    </recommendedName>
</protein>
<dbReference type="KEGG" id="orn:DV701_01245"/>
<dbReference type="SUPFAM" id="SSF52009">
    <property type="entry name" value="Phosphohistidine domain"/>
    <property type="match status" value="1"/>
</dbReference>
<proteinExistence type="inferred from homology"/>
<evidence type="ECO:0000256" key="3">
    <source>
        <dbReference type="ARBA" id="ARBA00003681"/>
    </source>
</evidence>
<dbReference type="CDD" id="cd00367">
    <property type="entry name" value="PTS-HPr_like"/>
    <property type="match status" value="1"/>
</dbReference>
<dbReference type="Gene3D" id="3.50.30.10">
    <property type="entry name" value="Phosphohistidine domain"/>
    <property type="match status" value="1"/>
</dbReference>
<organism evidence="18 19">
    <name type="scientific">Ornithinimicrobium avium</name>
    <dbReference type="NCBI Taxonomy" id="2283195"/>
    <lineage>
        <taxon>Bacteria</taxon>
        <taxon>Bacillati</taxon>
        <taxon>Actinomycetota</taxon>
        <taxon>Actinomycetes</taxon>
        <taxon>Micrococcales</taxon>
        <taxon>Ornithinimicrobiaceae</taxon>
        <taxon>Ornithinimicrobium</taxon>
    </lineage>
</organism>
<dbReference type="GO" id="GO:0046872">
    <property type="term" value="F:metal ion binding"/>
    <property type="evidence" value="ECO:0007669"/>
    <property type="project" value="UniProtKB-KW"/>
</dbReference>
<evidence type="ECO:0000313" key="19">
    <source>
        <dbReference type="Proteomes" id="UP000253790"/>
    </source>
</evidence>
<dbReference type="PANTHER" id="PTHR46244">
    <property type="entry name" value="PHOSPHOENOLPYRUVATE-PROTEIN PHOSPHOTRANSFERASE"/>
    <property type="match status" value="1"/>
</dbReference>
<dbReference type="GO" id="GO:0016301">
    <property type="term" value="F:kinase activity"/>
    <property type="evidence" value="ECO:0007669"/>
    <property type="project" value="UniProtKB-KW"/>
</dbReference>
<keyword evidence="11 18" id="KW-0808">Transferase</keyword>
<dbReference type="InterPro" id="IPR004701">
    <property type="entry name" value="PTS_EIIA_man-typ"/>
</dbReference>
<dbReference type="InterPro" id="IPR036618">
    <property type="entry name" value="PtsI_HPr-bd_sf"/>
</dbReference>
<dbReference type="EC" id="2.7.3.9" evidence="6"/>
<dbReference type="InterPro" id="IPR000032">
    <property type="entry name" value="HPr-like"/>
</dbReference>
<dbReference type="GO" id="GO:0009401">
    <property type="term" value="P:phosphoenolpyruvate-dependent sugar phosphotransferase system"/>
    <property type="evidence" value="ECO:0007669"/>
    <property type="project" value="UniProtKB-KW"/>
</dbReference>
<evidence type="ECO:0000259" key="17">
    <source>
        <dbReference type="PROSITE" id="PS51350"/>
    </source>
</evidence>
<dbReference type="GO" id="GO:0016020">
    <property type="term" value="C:membrane"/>
    <property type="evidence" value="ECO:0007669"/>
    <property type="project" value="InterPro"/>
</dbReference>
<dbReference type="InterPro" id="IPR008279">
    <property type="entry name" value="PEP-util_enz_mobile_dom"/>
</dbReference>
<evidence type="ECO:0000256" key="9">
    <source>
        <dbReference type="ARBA" id="ARBA00022490"/>
    </source>
</evidence>
<dbReference type="Proteomes" id="UP000253790">
    <property type="component" value="Chromosome"/>
</dbReference>
<dbReference type="SUPFAM" id="SSF51621">
    <property type="entry name" value="Phosphoenolpyruvate/pyruvate domain"/>
    <property type="match status" value="1"/>
</dbReference>
<dbReference type="Pfam" id="PF05524">
    <property type="entry name" value="PEP-utilisers_N"/>
    <property type="match status" value="1"/>
</dbReference>
<evidence type="ECO:0000256" key="14">
    <source>
        <dbReference type="ARBA" id="ARBA00022777"/>
    </source>
</evidence>
<dbReference type="EMBL" id="CP031229">
    <property type="protein sequence ID" value="AXH94981.1"/>
    <property type="molecule type" value="Genomic_DNA"/>
</dbReference>
<dbReference type="SUPFAM" id="SSF53062">
    <property type="entry name" value="PTS system fructose IIA component-like"/>
    <property type="match status" value="1"/>
</dbReference>
<evidence type="ECO:0000256" key="15">
    <source>
        <dbReference type="ARBA" id="ARBA00022842"/>
    </source>
</evidence>
<dbReference type="SUPFAM" id="SSF55594">
    <property type="entry name" value="HPr-like"/>
    <property type="match status" value="1"/>
</dbReference>
<keyword evidence="13" id="KW-0479">Metal-binding</keyword>
<dbReference type="Pfam" id="PF02896">
    <property type="entry name" value="PEP-utilizers_C"/>
    <property type="match status" value="1"/>
</dbReference>
<evidence type="ECO:0000256" key="5">
    <source>
        <dbReference type="ARBA" id="ARBA00007837"/>
    </source>
</evidence>
<dbReference type="Pfam" id="PF00381">
    <property type="entry name" value="PTS-HPr"/>
    <property type="match status" value="1"/>
</dbReference>
<keyword evidence="8" id="KW-0813">Transport</keyword>
<dbReference type="Pfam" id="PF03610">
    <property type="entry name" value="EIIA-man"/>
    <property type="match status" value="1"/>
</dbReference>
<keyword evidence="18" id="KW-0670">Pyruvate</keyword>
<dbReference type="InterPro" id="IPR000121">
    <property type="entry name" value="PEP_util_C"/>
</dbReference>
<comment type="cofactor">
    <cofactor evidence="2">
        <name>Mg(2+)</name>
        <dbReference type="ChEBI" id="CHEBI:18420"/>
    </cofactor>
</comment>
<dbReference type="PRINTS" id="PR01736">
    <property type="entry name" value="PHPHTRNFRASE"/>
</dbReference>
<dbReference type="InterPro" id="IPR035895">
    <property type="entry name" value="HPr-like_sf"/>
</dbReference>
<comment type="similarity">
    <text evidence="5">Belongs to the PEP-utilizing enzyme family.</text>
</comment>
<evidence type="ECO:0000259" key="16">
    <source>
        <dbReference type="PROSITE" id="PS51096"/>
    </source>
</evidence>
<keyword evidence="19" id="KW-1185">Reference proteome</keyword>
<evidence type="ECO:0000256" key="4">
    <source>
        <dbReference type="ARBA" id="ARBA00004496"/>
    </source>
</evidence>
<evidence type="ECO:0000256" key="2">
    <source>
        <dbReference type="ARBA" id="ARBA00001946"/>
    </source>
</evidence>
<dbReference type="InterPro" id="IPR040442">
    <property type="entry name" value="Pyrv_kinase-like_dom_sf"/>
</dbReference>
<evidence type="ECO:0000256" key="1">
    <source>
        <dbReference type="ARBA" id="ARBA00000683"/>
    </source>
</evidence>
<keyword evidence="9" id="KW-0963">Cytoplasm</keyword>
<dbReference type="RefSeq" id="WP_114926749.1">
    <property type="nucleotide sequence ID" value="NZ_CP031229.1"/>
</dbReference>
<dbReference type="PROSITE" id="PS00369">
    <property type="entry name" value="PTS_HPR_HIS"/>
    <property type="match status" value="1"/>
</dbReference>
<evidence type="ECO:0000256" key="12">
    <source>
        <dbReference type="ARBA" id="ARBA00022683"/>
    </source>
</evidence>
<dbReference type="InterPro" id="IPR050499">
    <property type="entry name" value="PEP-utilizing_PTS_enzyme"/>
</dbReference>
<dbReference type="Gene3D" id="3.20.20.60">
    <property type="entry name" value="Phosphoenolpyruvate-binding domains"/>
    <property type="match status" value="1"/>
</dbReference>
<evidence type="ECO:0000256" key="6">
    <source>
        <dbReference type="ARBA" id="ARBA00012232"/>
    </source>
</evidence>